<name>A0A6A7C8P8_9PEZI</name>
<proteinExistence type="predicted"/>
<feature type="non-terminal residue" evidence="1">
    <location>
        <position position="127"/>
    </location>
</feature>
<dbReference type="Proteomes" id="UP000799421">
    <property type="component" value="Unassembled WGS sequence"/>
</dbReference>
<dbReference type="AlphaFoldDB" id="A0A6A7C8P8"/>
<protein>
    <submittedName>
        <fullName evidence="1">Uncharacterized protein</fullName>
    </submittedName>
</protein>
<accession>A0A6A7C8P8</accession>
<keyword evidence="2" id="KW-1185">Reference proteome</keyword>
<dbReference type="EMBL" id="MU005961">
    <property type="protein sequence ID" value="KAF2863355.1"/>
    <property type="molecule type" value="Genomic_DNA"/>
</dbReference>
<evidence type="ECO:0000313" key="1">
    <source>
        <dbReference type="EMBL" id="KAF2863355.1"/>
    </source>
</evidence>
<evidence type="ECO:0000313" key="2">
    <source>
        <dbReference type="Proteomes" id="UP000799421"/>
    </source>
</evidence>
<organism evidence="1 2">
    <name type="scientific">Piedraia hortae CBS 480.64</name>
    <dbReference type="NCBI Taxonomy" id="1314780"/>
    <lineage>
        <taxon>Eukaryota</taxon>
        <taxon>Fungi</taxon>
        <taxon>Dikarya</taxon>
        <taxon>Ascomycota</taxon>
        <taxon>Pezizomycotina</taxon>
        <taxon>Dothideomycetes</taxon>
        <taxon>Dothideomycetidae</taxon>
        <taxon>Capnodiales</taxon>
        <taxon>Piedraiaceae</taxon>
        <taxon>Piedraia</taxon>
    </lineage>
</organism>
<sequence>MDTRAKEDVEFVPQEGTPFHEDFGPFLRAPHPAKKFCMKHDACAVQLNVNFWQDGVTAVRGIRWNALEMWTMKLAGFSRRHNFHISANYYVAVGAKMKATSMLRGLMLDLVRSTPGFNLRDVPFPPS</sequence>
<gene>
    <name evidence="1" type="ORF">K470DRAFT_255052</name>
</gene>
<reference evidence="1" key="1">
    <citation type="journal article" date="2020" name="Stud. Mycol.">
        <title>101 Dothideomycetes genomes: a test case for predicting lifestyles and emergence of pathogens.</title>
        <authorList>
            <person name="Haridas S."/>
            <person name="Albert R."/>
            <person name="Binder M."/>
            <person name="Bloem J."/>
            <person name="Labutti K."/>
            <person name="Salamov A."/>
            <person name="Andreopoulos B."/>
            <person name="Baker S."/>
            <person name="Barry K."/>
            <person name="Bills G."/>
            <person name="Bluhm B."/>
            <person name="Cannon C."/>
            <person name="Castanera R."/>
            <person name="Culley D."/>
            <person name="Daum C."/>
            <person name="Ezra D."/>
            <person name="Gonzalez J."/>
            <person name="Henrissat B."/>
            <person name="Kuo A."/>
            <person name="Liang C."/>
            <person name="Lipzen A."/>
            <person name="Lutzoni F."/>
            <person name="Magnuson J."/>
            <person name="Mondo S."/>
            <person name="Nolan M."/>
            <person name="Ohm R."/>
            <person name="Pangilinan J."/>
            <person name="Park H.-J."/>
            <person name="Ramirez L."/>
            <person name="Alfaro M."/>
            <person name="Sun H."/>
            <person name="Tritt A."/>
            <person name="Yoshinaga Y."/>
            <person name="Zwiers L.-H."/>
            <person name="Turgeon B."/>
            <person name="Goodwin S."/>
            <person name="Spatafora J."/>
            <person name="Crous P."/>
            <person name="Grigoriev I."/>
        </authorList>
    </citation>
    <scope>NUCLEOTIDE SEQUENCE</scope>
    <source>
        <strain evidence="1">CBS 480.64</strain>
    </source>
</reference>